<feature type="compositionally biased region" description="Polar residues" evidence="1">
    <location>
        <begin position="39"/>
        <end position="49"/>
    </location>
</feature>
<accession>Q5F1Y0</accession>
<evidence type="ECO:0000256" key="1">
    <source>
        <dbReference type="SAM" id="MobiDB-lite"/>
    </source>
</evidence>
<feature type="region of interest" description="Disordered" evidence="1">
    <location>
        <begin position="38"/>
        <end position="58"/>
    </location>
</feature>
<name>Q5F1Y0_ORYSJ</name>
<dbReference type="EMBL" id="AP008246">
    <property type="protein sequence ID" value="BAD89455.1"/>
    <property type="molecule type" value="Genomic_DNA"/>
</dbReference>
<dbReference type="AlphaFoldDB" id="Q5F1Y0"/>
<gene>
    <name evidence="2" type="primary">B1642C07.42</name>
</gene>
<protein>
    <submittedName>
        <fullName evidence="2">Uncharacterized protein B1642C07.42</fullName>
    </submittedName>
</protein>
<reference evidence="2" key="1">
    <citation type="submission" date="2005-01" db="EMBL/GenBank/DDBJ databases">
        <title>Oryza sativa nipponbare(GA3) genomic DNA, chromosome 1, BAC clone:B1642C07.</title>
        <authorList>
            <person name="Sasaki T."/>
            <person name="Matsumoto T."/>
            <person name="Fujisawa M."/>
        </authorList>
    </citation>
    <scope>NUCLEOTIDE SEQUENCE</scope>
</reference>
<organism evidence="2">
    <name type="scientific">Oryza sativa subsp. japonica</name>
    <name type="common">Rice</name>
    <dbReference type="NCBI Taxonomy" id="39947"/>
    <lineage>
        <taxon>Eukaryota</taxon>
        <taxon>Viridiplantae</taxon>
        <taxon>Streptophyta</taxon>
        <taxon>Embryophyta</taxon>
        <taxon>Tracheophyta</taxon>
        <taxon>Spermatophyta</taxon>
        <taxon>Magnoliopsida</taxon>
        <taxon>Liliopsida</taxon>
        <taxon>Poales</taxon>
        <taxon>Poaceae</taxon>
        <taxon>BOP clade</taxon>
        <taxon>Oryzoideae</taxon>
        <taxon>Oryzeae</taxon>
        <taxon>Oryzinae</taxon>
        <taxon>Oryza</taxon>
        <taxon>Oryza sativa</taxon>
    </lineage>
</organism>
<evidence type="ECO:0000313" key="2">
    <source>
        <dbReference type="EMBL" id="BAD89455.1"/>
    </source>
</evidence>
<proteinExistence type="predicted"/>
<sequence length="58" mass="6236">MPTRIGAICTTTSWEHNGGGSPATILGFIHLEQRRYNPMDSNTAPTSAATERMMITAA</sequence>